<dbReference type="EMBL" id="JABWDY010033180">
    <property type="protein sequence ID" value="KAF5183619.1"/>
    <property type="molecule type" value="Genomic_DNA"/>
</dbReference>
<protein>
    <submittedName>
        <fullName evidence="2">Uncharacterized protein</fullName>
    </submittedName>
</protein>
<evidence type="ECO:0000313" key="2">
    <source>
        <dbReference type="EMBL" id="KAF5183619.1"/>
    </source>
</evidence>
<reference evidence="2 3" key="1">
    <citation type="submission" date="2020-06" db="EMBL/GenBank/DDBJ databases">
        <title>Transcriptomic and genomic resources for Thalictrum thalictroides and T. hernandezii: Facilitating candidate gene discovery in an emerging model plant lineage.</title>
        <authorList>
            <person name="Arias T."/>
            <person name="Riano-Pachon D.M."/>
            <person name="Di Stilio V.S."/>
        </authorList>
    </citation>
    <scope>NUCLEOTIDE SEQUENCE [LARGE SCALE GENOMIC DNA]</scope>
    <source>
        <strain evidence="3">cv. WT478/WT964</strain>
        <tissue evidence="2">Leaves</tissue>
    </source>
</reference>
<organism evidence="2 3">
    <name type="scientific">Thalictrum thalictroides</name>
    <name type="common">Rue-anemone</name>
    <name type="synonym">Anemone thalictroides</name>
    <dbReference type="NCBI Taxonomy" id="46969"/>
    <lineage>
        <taxon>Eukaryota</taxon>
        <taxon>Viridiplantae</taxon>
        <taxon>Streptophyta</taxon>
        <taxon>Embryophyta</taxon>
        <taxon>Tracheophyta</taxon>
        <taxon>Spermatophyta</taxon>
        <taxon>Magnoliopsida</taxon>
        <taxon>Ranunculales</taxon>
        <taxon>Ranunculaceae</taxon>
        <taxon>Thalictroideae</taxon>
        <taxon>Thalictrum</taxon>
    </lineage>
</organism>
<accession>A0A7J6VEV6</accession>
<dbReference type="AlphaFoldDB" id="A0A7J6VEV6"/>
<keyword evidence="3" id="KW-1185">Reference proteome</keyword>
<dbReference type="Proteomes" id="UP000554482">
    <property type="component" value="Unassembled WGS sequence"/>
</dbReference>
<feature type="compositionally biased region" description="Basic and acidic residues" evidence="1">
    <location>
        <begin position="8"/>
        <end position="19"/>
    </location>
</feature>
<gene>
    <name evidence="2" type="ORF">FRX31_026794</name>
</gene>
<evidence type="ECO:0000256" key="1">
    <source>
        <dbReference type="SAM" id="MobiDB-lite"/>
    </source>
</evidence>
<feature type="region of interest" description="Disordered" evidence="1">
    <location>
        <begin position="1"/>
        <end position="26"/>
    </location>
</feature>
<evidence type="ECO:0000313" key="3">
    <source>
        <dbReference type="Proteomes" id="UP000554482"/>
    </source>
</evidence>
<feature type="compositionally biased region" description="Basic and acidic residues" evidence="1">
    <location>
        <begin position="55"/>
        <end position="74"/>
    </location>
</feature>
<feature type="region of interest" description="Disordered" evidence="1">
    <location>
        <begin position="55"/>
        <end position="90"/>
    </location>
</feature>
<proteinExistence type="predicted"/>
<sequence length="204" mass="22562">MGIQGATEIRHEADLDQPKLAKTGNPSFNIGLKLGFLSPIRSDSESPLMEDVEIRETRRTSKTGNHEGVDDHTCKTPIASHTSGEADVEKREFSGSMLLVTKAGNTNSSWEDMEDLDVEDDGVDINGDCGVRTKDSLQRVSPKITFESQPEPEMAKQAPRGNFEGDTSIQFGTFSFQAMESKNFCVDKLGAMMRTRRNWSLSLQ</sequence>
<name>A0A7J6VEV6_THATH</name>
<comment type="caution">
    <text evidence="2">The sequence shown here is derived from an EMBL/GenBank/DDBJ whole genome shotgun (WGS) entry which is preliminary data.</text>
</comment>